<dbReference type="GeneID" id="70228822"/>
<dbReference type="AlphaFoldDB" id="A0A9P9KPU0"/>
<name>A0A9P9KPU0_FUSRE</name>
<dbReference type="SUPFAM" id="SSF56112">
    <property type="entry name" value="Protein kinase-like (PK-like)"/>
    <property type="match status" value="1"/>
</dbReference>
<keyword evidence="2" id="KW-1185">Reference proteome</keyword>
<proteinExistence type="predicted"/>
<accession>A0A9P9KPU0</accession>
<evidence type="ECO:0000313" key="2">
    <source>
        <dbReference type="Proteomes" id="UP000720189"/>
    </source>
</evidence>
<sequence length="157" mass="17084">MAFEAISHSILPVTLPSPATIIAKIARFEWELPHIEQEAGAYQLLEGPGLAPRFLGHENGRIMGLLMEKIEGRSASFQDLSICKTALGKLHELGHAHGDVNRHNFLVTEEGVKLLDFECLLENASPKSMRGELESLRAELVNESGRGGGFILQGGSN</sequence>
<dbReference type="Gene3D" id="1.10.510.10">
    <property type="entry name" value="Transferase(Phosphotransferase) domain 1"/>
    <property type="match status" value="1"/>
</dbReference>
<evidence type="ECO:0008006" key="3">
    <source>
        <dbReference type="Google" id="ProtNLM"/>
    </source>
</evidence>
<organism evidence="1 2">
    <name type="scientific">Fusarium redolens</name>
    <dbReference type="NCBI Taxonomy" id="48865"/>
    <lineage>
        <taxon>Eukaryota</taxon>
        <taxon>Fungi</taxon>
        <taxon>Dikarya</taxon>
        <taxon>Ascomycota</taxon>
        <taxon>Pezizomycotina</taxon>
        <taxon>Sordariomycetes</taxon>
        <taxon>Hypocreomycetidae</taxon>
        <taxon>Hypocreales</taxon>
        <taxon>Nectriaceae</taxon>
        <taxon>Fusarium</taxon>
        <taxon>Fusarium redolens species complex</taxon>
    </lineage>
</organism>
<gene>
    <name evidence="1" type="ORF">BKA55DRAFT_685921</name>
</gene>
<dbReference type="InterPro" id="IPR011009">
    <property type="entry name" value="Kinase-like_dom_sf"/>
</dbReference>
<dbReference type="OrthoDB" id="2687876at2759"/>
<dbReference type="Proteomes" id="UP000720189">
    <property type="component" value="Unassembled WGS sequence"/>
</dbReference>
<evidence type="ECO:0000313" key="1">
    <source>
        <dbReference type="EMBL" id="KAH7265454.1"/>
    </source>
</evidence>
<reference evidence="1" key="1">
    <citation type="journal article" date="2021" name="Nat. Commun.">
        <title>Genetic determinants of endophytism in the Arabidopsis root mycobiome.</title>
        <authorList>
            <person name="Mesny F."/>
            <person name="Miyauchi S."/>
            <person name="Thiergart T."/>
            <person name="Pickel B."/>
            <person name="Atanasova L."/>
            <person name="Karlsson M."/>
            <person name="Huettel B."/>
            <person name="Barry K.W."/>
            <person name="Haridas S."/>
            <person name="Chen C."/>
            <person name="Bauer D."/>
            <person name="Andreopoulos W."/>
            <person name="Pangilinan J."/>
            <person name="LaButti K."/>
            <person name="Riley R."/>
            <person name="Lipzen A."/>
            <person name="Clum A."/>
            <person name="Drula E."/>
            <person name="Henrissat B."/>
            <person name="Kohler A."/>
            <person name="Grigoriev I.V."/>
            <person name="Martin F.M."/>
            <person name="Hacquard S."/>
        </authorList>
    </citation>
    <scope>NUCLEOTIDE SEQUENCE</scope>
    <source>
        <strain evidence="1">MPI-CAGE-AT-0023</strain>
    </source>
</reference>
<comment type="caution">
    <text evidence="1">The sequence shown here is derived from an EMBL/GenBank/DDBJ whole genome shotgun (WGS) entry which is preliminary data.</text>
</comment>
<protein>
    <recommendedName>
        <fullName evidence="3">Protein kinase domain-containing protein</fullName>
    </recommendedName>
</protein>
<dbReference type="RefSeq" id="XP_046054189.1">
    <property type="nucleotide sequence ID" value="XM_046198868.1"/>
</dbReference>
<dbReference type="EMBL" id="JAGMUX010000003">
    <property type="protein sequence ID" value="KAH7265454.1"/>
    <property type="molecule type" value="Genomic_DNA"/>
</dbReference>